<dbReference type="RefSeq" id="WP_013506286.1">
    <property type="nucleotide sequence ID" value="NC_014836.1"/>
</dbReference>
<feature type="domain" description="Response regulatory" evidence="4">
    <location>
        <begin position="12"/>
        <end position="126"/>
    </location>
</feature>
<protein>
    <recommendedName>
        <fullName evidence="1">diguanylate cyclase</fullName>
        <ecNumber evidence="1">2.7.7.65</ecNumber>
    </recommendedName>
</protein>
<dbReference type="Proteomes" id="UP000002572">
    <property type="component" value="Chromosome"/>
</dbReference>
<dbReference type="KEGG" id="din:Selin_1676"/>
<evidence type="ECO:0000256" key="3">
    <source>
        <dbReference type="PROSITE-ProRule" id="PRU00169"/>
    </source>
</evidence>
<keyword evidence="7" id="KW-1185">Reference proteome</keyword>
<dbReference type="InterPro" id="IPR001789">
    <property type="entry name" value="Sig_transdc_resp-reg_receiver"/>
</dbReference>
<name>E6W0R1_DESIS</name>
<dbReference type="CDD" id="cd17536">
    <property type="entry name" value="REC_YesN-like"/>
    <property type="match status" value="1"/>
</dbReference>
<dbReference type="InterPro" id="IPR029787">
    <property type="entry name" value="Nucleotide_cyclase"/>
</dbReference>
<dbReference type="InterPro" id="IPR050469">
    <property type="entry name" value="Diguanylate_Cyclase"/>
</dbReference>
<keyword evidence="3" id="KW-0597">Phosphoprotein</keyword>
<dbReference type="InterPro" id="IPR043128">
    <property type="entry name" value="Rev_trsase/Diguanyl_cyclase"/>
</dbReference>
<dbReference type="Pfam" id="PF00072">
    <property type="entry name" value="Response_reg"/>
    <property type="match status" value="1"/>
</dbReference>
<dbReference type="PANTHER" id="PTHR45138">
    <property type="entry name" value="REGULATORY COMPONENTS OF SENSORY TRANSDUCTION SYSTEM"/>
    <property type="match status" value="1"/>
</dbReference>
<dbReference type="CDD" id="cd01949">
    <property type="entry name" value="GGDEF"/>
    <property type="match status" value="1"/>
</dbReference>
<dbReference type="InterPro" id="IPR000160">
    <property type="entry name" value="GGDEF_dom"/>
</dbReference>
<proteinExistence type="predicted"/>
<dbReference type="Gene3D" id="3.30.70.270">
    <property type="match status" value="1"/>
</dbReference>
<dbReference type="InParanoid" id="E6W0R1"/>
<organism evidence="6 7">
    <name type="scientific">Desulfurispirillum indicum (strain ATCC BAA-1389 / DSM 22839 / S5)</name>
    <dbReference type="NCBI Taxonomy" id="653733"/>
    <lineage>
        <taxon>Bacteria</taxon>
        <taxon>Pseudomonadati</taxon>
        <taxon>Chrysiogenota</taxon>
        <taxon>Chrysiogenia</taxon>
        <taxon>Chrysiogenales</taxon>
        <taxon>Chrysiogenaceae</taxon>
        <taxon>Desulfurispirillum</taxon>
    </lineage>
</organism>
<reference evidence="6 7" key="1">
    <citation type="submission" date="2010-12" db="EMBL/GenBank/DDBJ databases">
        <title>Complete sequence of Desulfurispirillum indicum S5.</title>
        <authorList>
            <consortium name="US DOE Joint Genome Institute"/>
            <person name="Lucas S."/>
            <person name="Copeland A."/>
            <person name="Lapidus A."/>
            <person name="Cheng J.-F."/>
            <person name="Goodwin L."/>
            <person name="Pitluck S."/>
            <person name="Chertkov O."/>
            <person name="Held B."/>
            <person name="Detter J.C."/>
            <person name="Han C."/>
            <person name="Tapia R."/>
            <person name="Land M."/>
            <person name="Hauser L."/>
            <person name="Kyrpides N."/>
            <person name="Ivanova N."/>
            <person name="Mikhailova N."/>
            <person name="Haggblom M."/>
            <person name="Rauschenbach I."/>
            <person name="Bini E."/>
            <person name="Woyke T."/>
        </authorList>
    </citation>
    <scope>NUCLEOTIDE SEQUENCE [LARGE SCALE GENOMIC DNA]</scope>
    <source>
        <strain evidence="7">ATCC BAA-1389 / DSM 22839 / S5</strain>
    </source>
</reference>
<dbReference type="STRING" id="653733.Selin_1676"/>
<feature type="modified residue" description="4-aspartylphosphate" evidence="3">
    <location>
        <position position="61"/>
    </location>
</feature>
<dbReference type="EMBL" id="CP002432">
    <property type="protein sequence ID" value="ADU66406.1"/>
    <property type="molecule type" value="Genomic_DNA"/>
</dbReference>
<dbReference type="GO" id="GO:0000160">
    <property type="term" value="P:phosphorelay signal transduction system"/>
    <property type="evidence" value="ECO:0007669"/>
    <property type="project" value="InterPro"/>
</dbReference>
<dbReference type="PANTHER" id="PTHR45138:SF9">
    <property type="entry name" value="DIGUANYLATE CYCLASE DGCM-RELATED"/>
    <property type="match status" value="1"/>
</dbReference>
<dbReference type="SUPFAM" id="SSF52172">
    <property type="entry name" value="CheY-like"/>
    <property type="match status" value="1"/>
</dbReference>
<accession>E6W0R1</accession>
<evidence type="ECO:0000256" key="2">
    <source>
        <dbReference type="ARBA" id="ARBA00034247"/>
    </source>
</evidence>
<evidence type="ECO:0000256" key="1">
    <source>
        <dbReference type="ARBA" id="ARBA00012528"/>
    </source>
</evidence>
<dbReference type="InterPro" id="IPR011006">
    <property type="entry name" value="CheY-like_superfamily"/>
</dbReference>
<dbReference type="SUPFAM" id="SSF55073">
    <property type="entry name" value="Nucleotide cyclase"/>
    <property type="match status" value="1"/>
</dbReference>
<dbReference type="SMART" id="SM00448">
    <property type="entry name" value="REC"/>
    <property type="match status" value="1"/>
</dbReference>
<dbReference type="AlphaFoldDB" id="E6W0R1"/>
<sequence length="654" mass="75071">MDNSEKWLARLTVLYVEDEPGVRENIAKFLQRRFKKVYVAEDGRAGLKLFREHKPHMVISDVRMPVMDGLQMSREIRRLQPDAHIILTTAHSETDLMIQAIDIGVSQFVLKPISREKLLESIGRTMRDVLLREKEHQQIRLIQKILDSQDSLIVVADRSSIIGANRAALDYFQCSSLQVMAQNYSCIRPFFLDEDGCFFPRTENWHQEAHGSCKIKMLDSRTHQERFFVMRVKKFPMGENISIITLTDMTDLEHQQQELEKLATVDPLTGLHNRAKCSFLLNREIQYARRYRSPLSVVMLAVDYRDDIDVSLGQECSDEVLLCLATLLKENIRNFDILGRWDDEELMIIAPNSDHIVIQNLVHRLRGIVAQHEFPFVGSITCSFSIAEAVEGEDEMAFARSALEALRHGQTLGRNLIIDARSMEVVSSDLEAIRESESILARFREVHQRRQQVHLSNCLKGMCVQASVSIAGLGVDSVDLILPRKQFYALLLEKKVYLESELLGQSVLARLRDFDKDQMRVTLKEFSFKENRTRQRRYVRLQVPDTVKIIVASEGNVLQERLFDLSLQSATFHTMAADWLREGMEVEVTLVTGARAAGYETIQARGTLQRVEGIGRMSIVALLLQCDRQNQESLKEYIARRQIEIIQEANEALL</sequence>
<feature type="domain" description="GGDEF" evidence="5">
    <location>
        <begin position="293"/>
        <end position="422"/>
    </location>
</feature>
<dbReference type="PROSITE" id="PS50887">
    <property type="entry name" value="GGDEF"/>
    <property type="match status" value="1"/>
</dbReference>
<evidence type="ECO:0000259" key="4">
    <source>
        <dbReference type="PROSITE" id="PS50110"/>
    </source>
</evidence>
<dbReference type="PROSITE" id="PS50110">
    <property type="entry name" value="RESPONSE_REGULATORY"/>
    <property type="match status" value="1"/>
</dbReference>
<dbReference type="Gene3D" id="3.40.50.2300">
    <property type="match status" value="1"/>
</dbReference>
<dbReference type="EC" id="2.7.7.65" evidence="1"/>
<dbReference type="Pfam" id="PF00990">
    <property type="entry name" value="GGDEF"/>
    <property type="match status" value="1"/>
</dbReference>
<dbReference type="OrthoDB" id="9812260at2"/>
<evidence type="ECO:0000259" key="5">
    <source>
        <dbReference type="PROSITE" id="PS50887"/>
    </source>
</evidence>
<dbReference type="HOGENOM" id="CLU_418410_0_0_0"/>
<dbReference type="eggNOG" id="COG4753">
    <property type="taxonomic scope" value="Bacteria"/>
</dbReference>
<comment type="catalytic activity">
    <reaction evidence="2">
        <text>2 GTP = 3',3'-c-di-GMP + 2 diphosphate</text>
        <dbReference type="Rhea" id="RHEA:24898"/>
        <dbReference type="ChEBI" id="CHEBI:33019"/>
        <dbReference type="ChEBI" id="CHEBI:37565"/>
        <dbReference type="ChEBI" id="CHEBI:58805"/>
        <dbReference type="EC" id="2.7.7.65"/>
    </reaction>
</comment>
<evidence type="ECO:0000313" key="7">
    <source>
        <dbReference type="Proteomes" id="UP000002572"/>
    </source>
</evidence>
<gene>
    <name evidence="6" type="ordered locus">Selin_1676</name>
</gene>
<evidence type="ECO:0000313" key="6">
    <source>
        <dbReference type="EMBL" id="ADU66406.1"/>
    </source>
</evidence>
<dbReference type="NCBIfam" id="TIGR00254">
    <property type="entry name" value="GGDEF"/>
    <property type="match status" value="1"/>
</dbReference>
<dbReference type="GO" id="GO:0052621">
    <property type="term" value="F:diguanylate cyclase activity"/>
    <property type="evidence" value="ECO:0007669"/>
    <property type="project" value="UniProtKB-EC"/>
</dbReference>
<dbReference type="SMART" id="SM00267">
    <property type="entry name" value="GGDEF"/>
    <property type="match status" value="1"/>
</dbReference>
<dbReference type="eggNOG" id="COG3706">
    <property type="taxonomic scope" value="Bacteria"/>
</dbReference>